<dbReference type="RefSeq" id="WP_035014461.1">
    <property type="nucleotide sequence ID" value="NZ_ARZY01000015.1"/>
</dbReference>
<dbReference type="OrthoDB" id="7107850at2"/>
<sequence length="154" mass="17749">MNKPVSTRYIKLEQLVDFAIYHLDARKSNIGIWSDYHQAFLISKYEGSVKPEVFFETHWDTVNELGYWGTAKPLKQLAICPDKYRAIVSSDAWRSNSAIATVLDYLDNLEAELTSDYNLNLLQQRQKQAFGWRDYQIKQRNSVIGNSSVPNAVV</sequence>
<evidence type="ECO:0000313" key="1">
    <source>
        <dbReference type="EMBL" id="EWH10116.1"/>
    </source>
</evidence>
<keyword evidence="2" id="KW-1185">Reference proteome</keyword>
<organism evidence="1 2">
    <name type="scientific">Catenovulum agarivorans DS-2</name>
    <dbReference type="NCBI Taxonomy" id="1328313"/>
    <lineage>
        <taxon>Bacteria</taxon>
        <taxon>Pseudomonadati</taxon>
        <taxon>Pseudomonadota</taxon>
        <taxon>Gammaproteobacteria</taxon>
        <taxon>Alteromonadales</taxon>
        <taxon>Alteromonadaceae</taxon>
        <taxon>Catenovulum</taxon>
    </lineage>
</organism>
<reference evidence="1 2" key="1">
    <citation type="journal article" date="2014" name="Genome Announc.">
        <title>Draft Genome Sequence of the Agar-Degrading Bacterium Catenovulum sp. Strain DS-2, Isolated from Intestines of Haliotis diversicolor.</title>
        <authorList>
            <person name="Shan D."/>
            <person name="Li X."/>
            <person name="Gu Z."/>
            <person name="Wei G."/>
            <person name="Gao Z."/>
            <person name="Shao Z."/>
        </authorList>
    </citation>
    <scope>NUCLEOTIDE SEQUENCE [LARGE SCALE GENOMIC DNA]</scope>
    <source>
        <strain evidence="1 2">DS-2</strain>
    </source>
</reference>
<accession>W7QDW6</accession>
<protein>
    <submittedName>
        <fullName evidence="1">Uncharacterized protein</fullName>
    </submittedName>
</protein>
<gene>
    <name evidence="1" type="ORF">DS2_09227</name>
</gene>
<proteinExistence type="predicted"/>
<dbReference type="AlphaFoldDB" id="W7QDW6"/>
<evidence type="ECO:0000313" key="2">
    <source>
        <dbReference type="Proteomes" id="UP000019276"/>
    </source>
</evidence>
<name>W7QDW6_9ALTE</name>
<dbReference type="Proteomes" id="UP000019276">
    <property type="component" value="Unassembled WGS sequence"/>
</dbReference>
<comment type="caution">
    <text evidence="1">The sequence shown here is derived from an EMBL/GenBank/DDBJ whole genome shotgun (WGS) entry which is preliminary data.</text>
</comment>
<dbReference type="EMBL" id="ARZY01000015">
    <property type="protein sequence ID" value="EWH10116.1"/>
    <property type="molecule type" value="Genomic_DNA"/>
</dbReference>